<dbReference type="EMBL" id="CAJVPM010010566">
    <property type="protein sequence ID" value="CAG8574267.1"/>
    <property type="molecule type" value="Genomic_DNA"/>
</dbReference>
<keyword evidence="2" id="KW-1185">Reference proteome</keyword>
<sequence length="420" mass="46465">MLNEASALPADPSTPEQSQEDQGPAIRIVPYIDGPRSLRFDIIEREVPEGVVIKIGRFTDKTLAPNRVTFRSKVVSRGHAEIWSENGKFYIRDTKSSSGTFLNHQRLSAPSAESKPFELNDGDVVQLGVDYQGGTEEIYRCVKMRVELNRSWQRQANPFSLNALKQFKQLMSPEALRQQTTDCCICLCGIGPCQALFLAPCSHIFHYKCIRPLLVNHHPGFLCPLCRSFADLEAQIDNPIDWERLLAEQEEAEKKENEESEIDVNKEQVLEQSEPENDIQNAGPSTSLSNIQSPNVTESPPSQMTAKEIDERLSSLSITTAPALASKKTFAVPIPRNKKMSNSSDDGDEQNLILSRTLPSSPPNLPVTNYIDDQHQSLREQGGAQRLGEIVEEDEGSVGSSSPGKSQSTIPLQDSSCSSA</sequence>
<name>A0ACA9M765_9GLOM</name>
<organism evidence="1 2">
    <name type="scientific">Scutellospora calospora</name>
    <dbReference type="NCBI Taxonomy" id="85575"/>
    <lineage>
        <taxon>Eukaryota</taxon>
        <taxon>Fungi</taxon>
        <taxon>Fungi incertae sedis</taxon>
        <taxon>Mucoromycota</taxon>
        <taxon>Glomeromycotina</taxon>
        <taxon>Glomeromycetes</taxon>
        <taxon>Diversisporales</taxon>
        <taxon>Gigasporaceae</taxon>
        <taxon>Scutellospora</taxon>
    </lineage>
</organism>
<comment type="caution">
    <text evidence="1">The sequence shown here is derived from an EMBL/GenBank/DDBJ whole genome shotgun (WGS) entry which is preliminary data.</text>
</comment>
<evidence type="ECO:0000313" key="1">
    <source>
        <dbReference type="EMBL" id="CAG8574267.1"/>
    </source>
</evidence>
<accession>A0ACA9M765</accession>
<reference evidence="1" key="1">
    <citation type="submission" date="2021-06" db="EMBL/GenBank/DDBJ databases">
        <authorList>
            <person name="Kallberg Y."/>
            <person name="Tangrot J."/>
            <person name="Rosling A."/>
        </authorList>
    </citation>
    <scope>NUCLEOTIDE SEQUENCE</scope>
    <source>
        <strain evidence="1">AU212A</strain>
    </source>
</reference>
<dbReference type="Proteomes" id="UP000789860">
    <property type="component" value="Unassembled WGS sequence"/>
</dbReference>
<feature type="non-terminal residue" evidence="1">
    <location>
        <position position="420"/>
    </location>
</feature>
<proteinExistence type="predicted"/>
<gene>
    <name evidence="1" type="ORF">SCALOS_LOCUS5960</name>
</gene>
<evidence type="ECO:0000313" key="2">
    <source>
        <dbReference type="Proteomes" id="UP000789860"/>
    </source>
</evidence>
<protein>
    <submittedName>
        <fullName evidence="1">6780_t:CDS:1</fullName>
    </submittedName>
</protein>